<dbReference type="PROSITE" id="PS50961">
    <property type="entry name" value="HTH_LA"/>
    <property type="match status" value="1"/>
</dbReference>
<protein>
    <recommendedName>
        <fullName evidence="5">HTH La-type RNA-binding domain-containing protein</fullName>
    </recommendedName>
</protein>
<dbReference type="PANTHER" id="PTHR22792:SF43">
    <property type="entry name" value="LA-RELATED PROTEIN 4B"/>
    <property type="match status" value="1"/>
</dbReference>
<dbReference type="SMART" id="SM00715">
    <property type="entry name" value="LA"/>
    <property type="match status" value="1"/>
</dbReference>
<dbReference type="EMBL" id="CADEAL010001857">
    <property type="protein sequence ID" value="CAB1436135.1"/>
    <property type="molecule type" value="Genomic_DNA"/>
</dbReference>
<dbReference type="GO" id="GO:0045727">
    <property type="term" value="P:positive regulation of translation"/>
    <property type="evidence" value="ECO:0007669"/>
    <property type="project" value="TreeGrafter"/>
</dbReference>
<dbReference type="Gene3D" id="3.30.70.330">
    <property type="match status" value="1"/>
</dbReference>
<dbReference type="InterPro" id="IPR058699">
    <property type="entry name" value="RRM_LARP4/4B"/>
</dbReference>
<gene>
    <name evidence="6" type="ORF">PLEPLA_LOCUS24175</name>
</gene>
<feature type="region of interest" description="Disordered" evidence="4">
    <location>
        <begin position="628"/>
        <end position="768"/>
    </location>
</feature>
<dbReference type="InterPro" id="IPR006630">
    <property type="entry name" value="La_HTH"/>
</dbReference>
<name>A0A9N7UT50_PLEPL</name>
<comment type="caution">
    <text evidence="6">The sequence shown here is derived from an EMBL/GenBank/DDBJ whole genome shotgun (WGS) entry which is preliminary data.</text>
</comment>
<evidence type="ECO:0000256" key="3">
    <source>
        <dbReference type="PROSITE-ProRule" id="PRU00332"/>
    </source>
</evidence>
<dbReference type="GO" id="GO:0003730">
    <property type="term" value="F:mRNA 3'-UTR binding"/>
    <property type="evidence" value="ECO:0007669"/>
    <property type="project" value="TreeGrafter"/>
</dbReference>
<feature type="compositionally biased region" description="Polar residues" evidence="4">
    <location>
        <begin position="702"/>
        <end position="719"/>
    </location>
</feature>
<dbReference type="SUPFAM" id="SSF46785">
    <property type="entry name" value="Winged helix' DNA-binding domain"/>
    <property type="match status" value="1"/>
</dbReference>
<sequence length="768" mass="83932">MAAAPVTQLRPLPTPAEQESADMLEQPSHSPQPSSELPEIFPSSGDSDCVNPHADVGLQLDAAKCLSQSGDSSNVIQLEGVNGMKMSLEEEAVPAEPLSVSAAETPEVLADSSCCETYTIPHAISCQDRSLLLDHSVIPVDPDSLPDHGLPLAAEEGEREGGMREMVSELLGEEADSSLCILYPQHWIRLGGEDSYEGWAQGPSEAKGENETGTDTEQIPALVSELQPSMALLGAYPYSTMMPLGPCVWDWHTDCTQAEHVAAPSLNPDAEVWTNHSHELGINGSAYPQPWLQLANDVTYHEAFMPEFQLENMSLVDAVTDPSSLEYQTLTGEAPTLNGESSIPSVPDEVTEELRTVLESCLTREHLCSDLYLTSQMDGDQYVPITTLASLDKIKNLSTDLDLISDILKSLPLVQLAPCGQKVRPKQSRCVVILREIPDTTPPEEVEALFHQDDLPQFLSCEFVSNDNWFITFESEAEAQQVYKHLREEVRVFQGKPLMVRIKAKSTTVPSYASKNGYRHTQPEQCGNPYSSYFPTTTYELPGGPVTAPQLYDFPSEMWASALSGYHKHDEESLEVVELWRPLAGHAEGRVGAEVLVPREVRTVLVTWKLAPSEQKWTDGARQASCSIHLGAGRRGNGHRRRDNPRSWDKSGNTHNPQSQSPPRQPSPPPELGLMSFPPLPPAKSGKAAAPPANGESEGPVKSSSPVSGEPQSLSQPNVKESVETPSEDKPPELNQEPVTEFKRLSYAQICQKKSSNEPIPAEDPLPT</sequence>
<organism evidence="6 7">
    <name type="scientific">Pleuronectes platessa</name>
    <name type="common">European plaice</name>
    <dbReference type="NCBI Taxonomy" id="8262"/>
    <lineage>
        <taxon>Eukaryota</taxon>
        <taxon>Metazoa</taxon>
        <taxon>Chordata</taxon>
        <taxon>Craniata</taxon>
        <taxon>Vertebrata</taxon>
        <taxon>Euteleostomi</taxon>
        <taxon>Actinopterygii</taxon>
        <taxon>Neopterygii</taxon>
        <taxon>Teleostei</taxon>
        <taxon>Neoteleostei</taxon>
        <taxon>Acanthomorphata</taxon>
        <taxon>Carangaria</taxon>
        <taxon>Pleuronectiformes</taxon>
        <taxon>Pleuronectoidei</taxon>
        <taxon>Pleuronectidae</taxon>
        <taxon>Pleuronectes</taxon>
    </lineage>
</organism>
<dbReference type="InterPro" id="IPR045180">
    <property type="entry name" value="La_dom_prot"/>
</dbReference>
<dbReference type="GO" id="GO:0010494">
    <property type="term" value="C:cytoplasmic stress granule"/>
    <property type="evidence" value="ECO:0007669"/>
    <property type="project" value="TreeGrafter"/>
</dbReference>
<feature type="compositionally biased region" description="Low complexity" evidence="4">
    <location>
        <begin position="24"/>
        <end position="39"/>
    </location>
</feature>
<feature type="domain" description="HTH La-type RNA-binding" evidence="5">
    <location>
        <begin position="344"/>
        <end position="433"/>
    </location>
</feature>
<keyword evidence="7" id="KW-1185">Reference proteome</keyword>
<dbReference type="Proteomes" id="UP001153269">
    <property type="component" value="Unassembled WGS sequence"/>
</dbReference>
<evidence type="ECO:0000256" key="2">
    <source>
        <dbReference type="ARBA" id="ARBA00022884"/>
    </source>
</evidence>
<dbReference type="Pfam" id="PF05383">
    <property type="entry name" value="La"/>
    <property type="match status" value="1"/>
</dbReference>
<dbReference type="Pfam" id="PF26088">
    <property type="entry name" value="RRM_LARP4"/>
    <property type="match status" value="1"/>
</dbReference>
<feature type="compositionally biased region" description="Low complexity" evidence="4">
    <location>
        <begin position="683"/>
        <end position="693"/>
    </location>
</feature>
<dbReference type="GO" id="GO:0005829">
    <property type="term" value="C:cytosol"/>
    <property type="evidence" value="ECO:0007669"/>
    <property type="project" value="TreeGrafter"/>
</dbReference>
<evidence type="ECO:0000256" key="4">
    <source>
        <dbReference type="SAM" id="MobiDB-lite"/>
    </source>
</evidence>
<dbReference type="InterPro" id="IPR036388">
    <property type="entry name" value="WH-like_DNA-bd_sf"/>
</dbReference>
<feature type="region of interest" description="Disordered" evidence="4">
    <location>
        <begin position="1"/>
        <end position="48"/>
    </location>
</feature>
<reference evidence="6" key="1">
    <citation type="submission" date="2020-03" db="EMBL/GenBank/DDBJ databases">
        <authorList>
            <person name="Weist P."/>
        </authorList>
    </citation>
    <scope>NUCLEOTIDE SEQUENCE</scope>
</reference>
<dbReference type="InterPro" id="IPR036390">
    <property type="entry name" value="WH_DNA-bd_sf"/>
</dbReference>
<evidence type="ECO:0000313" key="7">
    <source>
        <dbReference type="Proteomes" id="UP001153269"/>
    </source>
</evidence>
<dbReference type="AlphaFoldDB" id="A0A9N7UT50"/>
<dbReference type="InterPro" id="IPR012677">
    <property type="entry name" value="Nucleotide-bd_a/b_plait_sf"/>
</dbReference>
<feature type="compositionally biased region" description="Basic and acidic residues" evidence="4">
    <location>
        <begin position="721"/>
        <end position="732"/>
    </location>
</feature>
<proteinExistence type="predicted"/>
<dbReference type="InterPro" id="IPR035979">
    <property type="entry name" value="RBD_domain_sf"/>
</dbReference>
<keyword evidence="2 3" id="KW-0694">RNA-binding</keyword>
<dbReference type="Gene3D" id="1.10.10.10">
    <property type="entry name" value="Winged helix-like DNA-binding domain superfamily/Winged helix DNA-binding domain"/>
    <property type="match status" value="1"/>
</dbReference>
<dbReference type="PANTHER" id="PTHR22792">
    <property type="entry name" value="LUPUS LA PROTEIN-RELATED"/>
    <property type="match status" value="1"/>
</dbReference>
<dbReference type="SUPFAM" id="SSF54928">
    <property type="entry name" value="RNA-binding domain, RBD"/>
    <property type="match status" value="1"/>
</dbReference>
<evidence type="ECO:0000259" key="5">
    <source>
        <dbReference type="PROSITE" id="PS50961"/>
    </source>
</evidence>
<accession>A0A9N7UT50</accession>
<evidence type="ECO:0000256" key="1">
    <source>
        <dbReference type="ARBA" id="ARBA00022553"/>
    </source>
</evidence>
<keyword evidence="1" id="KW-0597">Phosphoprotein</keyword>
<evidence type="ECO:0000313" key="6">
    <source>
        <dbReference type="EMBL" id="CAB1436135.1"/>
    </source>
</evidence>